<dbReference type="Pfam" id="PF22022">
    <property type="entry name" value="Phage_int_M"/>
    <property type="match status" value="1"/>
</dbReference>
<dbReference type="GO" id="GO:0015074">
    <property type="term" value="P:DNA integration"/>
    <property type="evidence" value="ECO:0007669"/>
    <property type="project" value="UniProtKB-KW"/>
</dbReference>
<comment type="similarity">
    <text evidence="1">Belongs to the 'phage' integrase family.</text>
</comment>
<evidence type="ECO:0000259" key="5">
    <source>
        <dbReference type="PROSITE" id="PS51898"/>
    </source>
</evidence>
<dbReference type="GO" id="GO:0003677">
    <property type="term" value="F:DNA binding"/>
    <property type="evidence" value="ECO:0007669"/>
    <property type="project" value="UniProtKB-KW"/>
</dbReference>
<dbReference type="Gene3D" id="1.10.150.130">
    <property type="match status" value="1"/>
</dbReference>
<comment type="caution">
    <text evidence="6">The sequence shown here is derived from an EMBL/GenBank/DDBJ whole genome shotgun (WGS) entry which is preliminary data.</text>
</comment>
<keyword evidence="2" id="KW-0229">DNA integration</keyword>
<dbReference type="Gene3D" id="3.30.160.390">
    <property type="entry name" value="Integrase, DNA-binding domain"/>
    <property type="match status" value="1"/>
</dbReference>
<dbReference type="GO" id="GO:0006310">
    <property type="term" value="P:DNA recombination"/>
    <property type="evidence" value="ECO:0007669"/>
    <property type="project" value="UniProtKB-KW"/>
</dbReference>
<protein>
    <recommendedName>
        <fullName evidence="5">Tyr recombinase domain-containing protein</fullName>
    </recommendedName>
</protein>
<accession>A0AB36E6G2</accession>
<dbReference type="InterPro" id="IPR011010">
    <property type="entry name" value="DNA_brk_join_enz"/>
</dbReference>
<dbReference type="InterPro" id="IPR038488">
    <property type="entry name" value="Integrase_DNA-bd_sf"/>
</dbReference>
<dbReference type="RefSeq" id="WP_066112465.1">
    <property type="nucleotide sequence ID" value="NZ_CP103875.1"/>
</dbReference>
<dbReference type="CDD" id="cd00801">
    <property type="entry name" value="INT_P4_C"/>
    <property type="match status" value="1"/>
</dbReference>
<dbReference type="InterPro" id="IPR050808">
    <property type="entry name" value="Phage_Integrase"/>
</dbReference>
<feature type="domain" description="Tyr recombinase" evidence="5">
    <location>
        <begin position="202"/>
        <end position="383"/>
    </location>
</feature>
<name>A0AB36E6G2_9PAST</name>
<dbReference type="Proteomes" id="UP000092527">
    <property type="component" value="Unassembled WGS sequence"/>
</dbReference>
<reference evidence="6 7" key="1">
    <citation type="submission" date="2014-11" db="EMBL/GenBank/DDBJ databases">
        <title>Pan-genome of Gallibacterium spp.</title>
        <authorList>
            <person name="Kudirkiene E."/>
            <person name="Bojesen A.M."/>
        </authorList>
    </citation>
    <scope>NUCLEOTIDE SEQUENCE [LARGE SCALE GENOMIC DNA]</scope>
    <source>
        <strain evidence="6 7">18469/18</strain>
    </source>
</reference>
<dbReference type="EMBL" id="JTJU01000009">
    <property type="protein sequence ID" value="OBX11624.1"/>
    <property type="molecule type" value="Genomic_DNA"/>
</dbReference>
<dbReference type="AlphaFoldDB" id="A0AB36E6G2"/>
<keyword evidence="4" id="KW-0233">DNA recombination</keyword>
<evidence type="ECO:0000313" key="7">
    <source>
        <dbReference type="Proteomes" id="UP000092527"/>
    </source>
</evidence>
<evidence type="ECO:0000313" key="6">
    <source>
        <dbReference type="EMBL" id="OBX11624.1"/>
    </source>
</evidence>
<dbReference type="InterPro" id="IPR013762">
    <property type="entry name" value="Integrase-like_cat_sf"/>
</dbReference>
<dbReference type="Gene3D" id="1.10.443.10">
    <property type="entry name" value="Intergrase catalytic core"/>
    <property type="match status" value="1"/>
</dbReference>
<sequence>MTKINQNFINKLKASGKEESFSLGHKLFLIMSPKGAKVYRYSYRDLETKINKKKNIGSADVISLESALQIALSYNSLLAKGIDPFNQAKLEAEKERKSKLTLKQIADDWKNTKGILLSKEHFKDRLARFNNHLFPILGDFPISELELFQARELIKPIYAKAPCMAEKVARDLRELGDHAVEMGILSSNHLSLIKKSFPRPKPQPNPCIKAEELPDFFKRLTLSNLDLQTKLLIEFELLTMVRAKEAAAAEWSEIDFDKKCWLIPAEKMKMKKAHCVPLSNQTIELLKLLHSLSGHKKYLFPHRSKKDKHCSSNTANQAFYRVLNYKGIMTPHGMRSLAATYLEDIGAEACEVIDACLAHCNKSGTAKVYLRSNFYERRIPVMQVWGDYVAKCKQEQPRY</sequence>
<evidence type="ECO:0000256" key="2">
    <source>
        <dbReference type="ARBA" id="ARBA00022908"/>
    </source>
</evidence>
<evidence type="ECO:0000256" key="1">
    <source>
        <dbReference type="ARBA" id="ARBA00008857"/>
    </source>
</evidence>
<dbReference type="SUPFAM" id="SSF56349">
    <property type="entry name" value="DNA breaking-rejoining enzymes"/>
    <property type="match status" value="1"/>
</dbReference>
<dbReference type="InterPro" id="IPR002104">
    <property type="entry name" value="Integrase_catalytic"/>
</dbReference>
<keyword evidence="3" id="KW-0238">DNA-binding</keyword>
<dbReference type="PANTHER" id="PTHR30629:SF6">
    <property type="entry name" value="PROPHAGE INTEGRASE INTA-RELATED"/>
    <property type="match status" value="1"/>
</dbReference>
<dbReference type="InterPro" id="IPR053876">
    <property type="entry name" value="Phage_int_M"/>
</dbReference>
<dbReference type="PROSITE" id="PS51898">
    <property type="entry name" value="TYR_RECOMBINASE"/>
    <property type="match status" value="1"/>
</dbReference>
<organism evidence="6 7">
    <name type="scientific">Gallibacterium salpingitidis</name>
    <dbReference type="NCBI Taxonomy" id="505341"/>
    <lineage>
        <taxon>Bacteria</taxon>
        <taxon>Pseudomonadati</taxon>
        <taxon>Pseudomonadota</taxon>
        <taxon>Gammaproteobacteria</taxon>
        <taxon>Pasteurellales</taxon>
        <taxon>Pasteurellaceae</taxon>
        <taxon>Gallibacterium</taxon>
    </lineage>
</organism>
<dbReference type="PANTHER" id="PTHR30629">
    <property type="entry name" value="PROPHAGE INTEGRASE"/>
    <property type="match status" value="1"/>
</dbReference>
<proteinExistence type="inferred from homology"/>
<evidence type="ECO:0000256" key="3">
    <source>
        <dbReference type="ARBA" id="ARBA00023125"/>
    </source>
</evidence>
<dbReference type="InterPro" id="IPR010998">
    <property type="entry name" value="Integrase_recombinase_N"/>
</dbReference>
<dbReference type="InterPro" id="IPR025166">
    <property type="entry name" value="Integrase_DNA_bind_dom"/>
</dbReference>
<dbReference type="Pfam" id="PF00589">
    <property type="entry name" value="Phage_integrase"/>
    <property type="match status" value="1"/>
</dbReference>
<dbReference type="Pfam" id="PF13356">
    <property type="entry name" value="Arm-DNA-bind_3"/>
    <property type="match status" value="1"/>
</dbReference>
<evidence type="ECO:0000256" key="4">
    <source>
        <dbReference type="ARBA" id="ARBA00023172"/>
    </source>
</evidence>
<gene>
    <name evidence="6" type="ORF">QV09_01835</name>
</gene>